<dbReference type="CDD" id="cd11564">
    <property type="entry name" value="FAT-like_CAS_C"/>
    <property type="match status" value="1"/>
</dbReference>
<dbReference type="Gene3D" id="1.20.120.830">
    <property type="entry name" value="Serine-rich domain"/>
    <property type="match status" value="1"/>
</dbReference>
<keyword evidence="13" id="KW-1185">Reference proteome</keyword>
<dbReference type="GO" id="GO:0007155">
    <property type="term" value="P:cell adhesion"/>
    <property type="evidence" value="ECO:0007669"/>
    <property type="project" value="UniProtKB-KW"/>
</dbReference>
<dbReference type="GO" id="GO:0005925">
    <property type="term" value="C:focal adhesion"/>
    <property type="evidence" value="ECO:0007669"/>
    <property type="project" value="UniProtKB-SubCell"/>
</dbReference>
<feature type="region of interest" description="Disordered" evidence="10">
    <location>
        <begin position="583"/>
        <end position="602"/>
    </location>
</feature>
<keyword evidence="8" id="KW-0965">Cell junction</keyword>
<keyword evidence="5" id="KW-0963">Cytoplasm</keyword>
<reference evidence="12" key="1">
    <citation type="submission" date="2021-10" db="EMBL/GenBank/DDBJ databases">
        <title>Tropical sea cucumber genome reveals ecological adaptation and Cuvierian tubules defense mechanism.</title>
        <authorList>
            <person name="Chen T."/>
        </authorList>
    </citation>
    <scope>NUCLEOTIDE SEQUENCE</scope>
    <source>
        <strain evidence="12">Nanhai2018</strain>
        <tissue evidence="12">Muscle</tissue>
    </source>
</reference>
<dbReference type="InterPro" id="IPR014928">
    <property type="entry name" value="Serine_rich_dom"/>
</dbReference>
<dbReference type="PANTHER" id="PTHR10654">
    <property type="entry name" value="CAS SCAFFOLDING PROTEIN"/>
    <property type="match status" value="1"/>
</dbReference>
<dbReference type="SUPFAM" id="SSF50044">
    <property type="entry name" value="SH3-domain"/>
    <property type="match status" value="1"/>
</dbReference>
<comment type="subcellular location">
    <subcellularLocation>
        <location evidence="1">Cell junction</location>
        <location evidence="1">Focal adhesion</location>
    </subcellularLocation>
    <subcellularLocation>
        <location evidence="2">Cytoplasm</location>
    </subcellularLocation>
</comment>
<gene>
    <name evidence="12" type="ORF">HOLleu_13518</name>
</gene>
<dbReference type="Gene3D" id="2.30.30.40">
    <property type="entry name" value="SH3 Domains"/>
    <property type="match status" value="1"/>
</dbReference>
<evidence type="ECO:0000256" key="5">
    <source>
        <dbReference type="ARBA" id="ARBA00022490"/>
    </source>
</evidence>
<feature type="region of interest" description="Disordered" evidence="10">
    <location>
        <begin position="325"/>
        <end position="364"/>
    </location>
</feature>
<evidence type="ECO:0000256" key="4">
    <source>
        <dbReference type="ARBA" id="ARBA00022443"/>
    </source>
</evidence>
<dbReference type="PROSITE" id="PS50002">
    <property type="entry name" value="SH3"/>
    <property type="match status" value="1"/>
</dbReference>
<evidence type="ECO:0000259" key="11">
    <source>
        <dbReference type="PROSITE" id="PS50002"/>
    </source>
</evidence>
<dbReference type="InterPro" id="IPR001452">
    <property type="entry name" value="SH3_domain"/>
</dbReference>
<dbReference type="GO" id="GO:0007169">
    <property type="term" value="P:cell surface receptor protein tyrosine kinase signaling pathway"/>
    <property type="evidence" value="ECO:0007669"/>
    <property type="project" value="TreeGrafter"/>
</dbReference>
<keyword evidence="6" id="KW-0597">Phosphoprotein</keyword>
<dbReference type="Gene3D" id="1.20.120.230">
    <property type="entry name" value="Alpha-catenin/vinculin-like"/>
    <property type="match status" value="1"/>
</dbReference>
<dbReference type="Proteomes" id="UP001152320">
    <property type="component" value="Chromosome 5"/>
</dbReference>
<evidence type="ECO:0000256" key="3">
    <source>
        <dbReference type="ARBA" id="ARBA00007848"/>
    </source>
</evidence>
<evidence type="ECO:0000256" key="6">
    <source>
        <dbReference type="ARBA" id="ARBA00022553"/>
    </source>
</evidence>
<dbReference type="InterPro" id="IPR038319">
    <property type="entry name" value="Serine_rich_sf"/>
</dbReference>
<evidence type="ECO:0000256" key="9">
    <source>
        <dbReference type="PROSITE-ProRule" id="PRU00192"/>
    </source>
</evidence>
<comment type="caution">
    <text evidence="12">The sequence shown here is derived from an EMBL/GenBank/DDBJ whole genome shotgun (WGS) entry which is preliminary data.</text>
</comment>
<evidence type="ECO:0000256" key="1">
    <source>
        <dbReference type="ARBA" id="ARBA00004246"/>
    </source>
</evidence>
<comment type="similarity">
    <text evidence="3">Belongs to the CAS family.</text>
</comment>
<evidence type="ECO:0000256" key="2">
    <source>
        <dbReference type="ARBA" id="ARBA00004496"/>
    </source>
</evidence>
<feature type="region of interest" description="Disordered" evidence="10">
    <location>
        <begin position="89"/>
        <end position="111"/>
    </location>
</feature>
<dbReference type="PANTHER" id="PTHR10654:SF18">
    <property type="entry name" value="IP17195P"/>
    <property type="match status" value="1"/>
</dbReference>
<dbReference type="GO" id="GO:0005737">
    <property type="term" value="C:cytoplasm"/>
    <property type="evidence" value="ECO:0007669"/>
    <property type="project" value="UniProtKB-SubCell"/>
</dbReference>
<dbReference type="InterPro" id="IPR037362">
    <property type="entry name" value="CAS_fam"/>
</dbReference>
<feature type="region of interest" description="Disordered" evidence="10">
    <location>
        <begin position="199"/>
        <end position="224"/>
    </location>
</feature>
<evidence type="ECO:0000313" key="12">
    <source>
        <dbReference type="EMBL" id="KAJ8042455.1"/>
    </source>
</evidence>
<organism evidence="12 13">
    <name type="scientific">Holothuria leucospilota</name>
    <name type="common">Black long sea cucumber</name>
    <name type="synonym">Mertensiothuria leucospilota</name>
    <dbReference type="NCBI Taxonomy" id="206669"/>
    <lineage>
        <taxon>Eukaryota</taxon>
        <taxon>Metazoa</taxon>
        <taxon>Echinodermata</taxon>
        <taxon>Eleutherozoa</taxon>
        <taxon>Echinozoa</taxon>
        <taxon>Holothuroidea</taxon>
        <taxon>Aspidochirotacea</taxon>
        <taxon>Aspidochirotida</taxon>
        <taxon>Holothuriidae</taxon>
        <taxon>Holothuria</taxon>
    </lineage>
</organism>
<dbReference type="SMART" id="SM00326">
    <property type="entry name" value="SH3"/>
    <property type="match status" value="1"/>
</dbReference>
<dbReference type="PRINTS" id="PR00452">
    <property type="entry name" value="SH3DOMAIN"/>
</dbReference>
<dbReference type="FunFam" id="2.30.30.40:FF:000009">
    <property type="entry name" value="Breast cancer anti-estrogen resistance 1"/>
    <property type="match status" value="1"/>
</dbReference>
<dbReference type="CDD" id="cd11844">
    <property type="entry name" value="SH3_CAS"/>
    <property type="match status" value="1"/>
</dbReference>
<dbReference type="FunFam" id="1.20.120.230:FF:000001">
    <property type="entry name" value="Breast cancer anti-estrogen resistance 1"/>
    <property type="match status" value="1"/>
</dbReference>
<dbReference type="EMBL" id="JAIZAY010000005">
    <property type="protein sequence ID" value="KAJ8042455.1"/>
    <property type="molecule type" value="Genomic_DNA"/>
</dbReference>
<keyword evidence="7" id="KW-0130">Cell adhesion</keyword>
<evidence type="ECO:0000256" key="8">
    <source>
        <dbReference type="ARBA" id="ARBA00022949"/>
    </source>
</evidence>
<evidence type="ECO:0000313" key="13">
    <source>
        <dbReference type="Proteomes" id="UP001152320"/>
    </source>
</evidence>
<evidence type="ECO:0000256" key="10">
    <source>
        <dbReference type="SAM" id="MobiDB-lite"/>
    </source>
</evidence>
<evidence type="ECO:0000256" key="7">
    <source>
        <dbReference type="ARBA" id="ARBA00022889"/>
    </source>
</evidence>
<proteinExistence type="inferred from homology"/>
<name>A0A9Q1CD34_HOLLE</name>
<dbReference type="Pfam" id="PF12026">
    <property type="entry name" value="CAS_C"/>
    <property type="match status" value="1"/>
</dbReference>
<dbReference type="GO" id="GO:0005886">
    <property type="term" value="C:plasma membrane"/>
    <property type="evidence" value="ECO:0007669"/>
    <property type="project" value="TreeGrafter"/>
</dbReference>
<dbReference type="InterPro" id="IPR036028">
    <property type="entry name" value="SH3-like_dom_sf"/>
</dbReference>
<protein>
    <submittedName>
        <fullName evidence="12">Enhancer of filamentation 1</fullName>
    </submittedName>
</protein>
<feature type="domain" description="SH3" evidence="11">
    <location>
        <begin position="1"/>
        <end position="62"/>
    </location>
</feature>
<dbReference type="InterPro" id="IPR021901">
    <property type="entry name" value="CAS_C"/>
</dbReference>
<keyword evidence="4 9" id="KW-0728">SH3 domain</keyword>
<dbReference type="AlphaFoldDB" id="A0A9Q1CD34"/>
<dbReference type="OrthoDB" id="5983572at2759"/>
<dbReference type="Pfam" id="PF00018">
    <property type="entry name" value="SH3_1"/>
    <property type="match status" value="1"/>
</dbReference>
<accession>A0A9Q1CD34</accession>
<sequence length="781" mass="86093">MNVLAKALYDNSAEAPDELEFRKGDVITVIEQNTGGLEGWWLCSLNGRQGIAPGNRLKIMAGMFETSTINTRLKKSAEFESYTYDTLPSRKAVDRGPPQDTYDVPPRRDAHPAAHLGYQTIPGARRQAKDALKGTTEGDTEKLSKINQKMVPSQDNFPQEIYDVPPSHSVTGPTEHYDTLPKHGVVEKTVSTPQIYNSLKKSKFGSPEKKGHIQSDGNGSPKKVISKAPQLKLPTGTSNLEIYDAPSAFKHQQEVYDIPPSHREHFQADESIGEVYDIPTQHQPFGGSLPNSPREKTDTNKKRIIAGGHKVVTKSFSQDVYDVPPHQLSHTKHGTDYTYDVPPQVSRDKPGDPGPTKGGTSVQDLEGKVSILSLGKSPRAASTEVGFPKGMLEIAREDAADTLTKKQQALDSSAAYLLSYVSSSWRKLDNLKPRIFEIRAACNQLKLASKEYLEFAEGTVANALQYHEAELFAKLSKLLDSLKKEYEGMEKTGSSMTDLNWEADKLCSRPENDNALLDSFVLSARSITDCAKRFCSVVQDNICALFKRTAVMQERPLPTPPSETGSLRGSTWVAAEKEGMVSKEPAQSVQVRPLPVPPQEPVENETLNTYEELPSTIETQEQPAKIADYGYLSKGNHIIPERQQVVLSEGDKQILQFYLDEVESLSNSITTAVELFFSSVEGNQPPKIFVSHSKHVIILGHKLVFIGDTIHHNIQNARIKERVVGANDILCDCLSSAVNGTKAAALQYPAVPPLQEMVDRITDVANATQDLRNVIMESGSH</sequence>
<dbReference type="GO" id="GO:0016477">
    <property type="term" value="P:cell migration"/>
    <property type="evidence" value="ECO:0007669"/>
    <property type="project" value="TreeGrafter"/>
</dbReference>
<dbReference type="Pfam" id="PF08824">
    <property type="entry name" value="Serine_rich"/>
    <property type="match status" value="1"/>
</dbReference>